<protein>
    <submittedName>
        <fullName evidence="2">Uncharacterized protein</fullName>
    </submittedName>
</protein>
<dbReference type="EMBL" id="SNRW01002869">
    <property type="protein sequence ID" value="KAA6391476.1"/>
    <property type="molecule type" value="Genomic_DNA"/>
</dbReference>
<feature type="region of interest" description="Disordered" evidence="1">
    <location>
        <begin position="112"/>
        <end position="163"/>
    </location>
</feature>
<organism evidence="2 3">
    <name type="scientific">Streblomastix strix</name>
    <dbReference type="NCBI Taxonomy" id="222440"/>
    <lineage>
        <taxon>Eukaryota</taxon>
        <taxon>Metamonada</taxon>
        <taxon>Preaxostyla</taxon>
        <taxon>Oxymonadida</taxon>
        <taxon>Streblomastigidae</taxon>
        <taxon>Streblomastix</taxon>
    </lineage>
</organism>
<comment type="caution">
    <text evidence="2">The sequence shown here is derived from an EMBL/GenBank/DDBJ whole genome shotgun (WGS) entry which is preliminary data.</text>
</comment>
<dbReference type="AlphaFoldDB" id="A0A5J4W9Y1"/>
<gene>
    <name evidence="2" type="ORF">EZS28_012996</name>
</gene>
<dbReference type="Proteomes" id="UP000324800">
    <property type="component" value="Unassembled WGS sequence"/>
</dbReference>
<evidence type="ECO:0000313" key="2">
    <source>
        <dbReference type="EMBL" id="KAA6391476.1"/>
    </source>
</evidence>
<feature type="region of interest" description="Disordered" evidence="1">
    <location>
        <begin position="55"/>
        <end position="86"/>
    </location>
</feature>
<reference evidence="2 3" key="1">
    <citation type="submission" date="2019-03" db="EMBL/GenBank/DDBJ databases">
        <title>Single cell metagenomics reveals metabolic interactions within the superorganism composed of flagellate Streblomastix strix and complex community of Bacteroidetes bacteria on its surface.</title>
        <authorList>
            <person name="Treitli S.C."/>
            <person name="Kolisko M."/>
            <person name="Husnik F."/>
            <person name="Keeling P."/>
            <person name="Hampl V."/>
        </authorList>
    </citation>
    <scope>NUCLEOTIDE SEQUENCE [LARGE SCALE GENOMIC DNA]</scope>
    <source>
        <strain evidence="2">ST1C</strain>
    </source>
</reference>
<feature type="region of interest" description="Disordered" evidence="1">
    <location>
        <begin position="1"/>
        <end position="28"/>
    </location>
</feature>
<sequence length="265" mass="29529">MNYTSFEQSFNDTSIEYTTPDKQAPQIQESNLQSSYLQALDSFVLVPPIGVQTSDLESEESLNQPQSSDTSTQTHSPLSGSSNPFVGANTLSIQQFKQETSNILVRQNGCGRVQQAAHPDKEQNQEHSVLQSTSESLATQPNTENPLFQEQPSEMFSPQNKLNDYSLETPRQHQNLVTNPFTGADTILNQSSIQESNRLQNKHKTRQLSAFQMPELGSKQSITFSSEAPFSRRSQATLISKSTSSNLSKSYTQFLQLFTYSGDDN</sequence>
<accession>A0A5J4W9Y1</accession>
<evidence type="ECO:0000256" key="1">
    <source>
        <dbReference type="SAM" id="MobiDB-lite"/>
    </source>
</evidence>
<name>A0A5J4W9Y1_9EUKA</name>
<feature type="compositionally biased region" description="Polar residues" evidence="1">
    <location>
        <begin position="126"/>
        <end position="163"/>
    </location>
</feature>
<proteinExistence type="predicted"/>
<evidence type="ECO:0000313" key="3">
    <source>
        <dbReference type="Proteomes" id="UP000324800"/>
    </source>
</evidence>